<dbReference type="AlphaFoldDB" id="A0A1J7JVM4"/>
<feature type="region of interest" description="Disordered" evidence="1">
    <location>
        <begin position="387"/>
        <end position="653"/>
    </location>
</feature>
<feature type="compositionally biased region" description="Basic and acidic residues" evidence="1">
    <location>
        <begin position="147"/>
        <end position="160"/>
    </location>
</feature>
<protein>
    <recommendedName>
        <fullName evidence="4">Ubiquitin carboxyl-terminal hydrolase 19</fullName>
    </recommendedName>
</protein>
<feature type="compositionally biased region" description="Basic and acidic residues" evidence="1">
    <location>
        <begin position="440"/>
        <end position="451"/>
    </location>
</feature>
<proteinExistence type="predicted"/>
<dbReference type="STRING" id="1408157.A0A1J7JVM4"/>
<evidence type="ECO:0000313" key="3">
    <source>
        <dbReference type="Proteomes" id="UP000182658"/>
    </source>
</evidence>
<dbReference type="InParanoid" id="A0A1J7JVM4"/>
<evidence type="ECO:0000256" key="1">
    <source>
        <dbReference type="SAM" id="MobiDB-lite"/>
    </source>
</evidence>
<feature type="region of interest" description="Disordered" evidence="1">
    <location>
        <begin position="121"/>
        <end position="175"/>
    </location>
</feature>
<accession>A0A1J7JVM4</accession>
<name>A0A1J7JVM4_9PEZI</name>
<feature type="compositionally biased region" description="Low complexity" evidence="1">
    <location>
        <begin position="567"/>
        <end position="581"/>
    </location>
</feature>
<evidence type="ECO:0000313" key="2">
    <source>
        <dbReference type="EMBL" id="OIW34096.1"/>
    </source>
</evidence>
<gene>
    <name evidence="2" type="ORF">CONLIGDRAFT_569497</name>
</gene>
<sequence length="653" mass="68196">MDPRFVVSRDEFHDVQMDVKQVQFIQHSHAERLLRLEKRQADDAALKSVWNSPFPSVLGGTPQHGPVMPPNDVFDDIDADEQGQNLLGSLHLDADYEPIRRGAASRANSVRFDESALQGANWAGHNGRHSGEFGPTRPTSGMGGHTMMERSLSHKSDGRHSSAGHSVHSMHSGVSGRASSLGLDTNFVIGGHDEDSPMDIPLPPPGLHYLGSVPSIIRCWLNTNFTSSTVLFAVVCTGSQKSTVDFSLIKELHLTADVRRDADGAYRISLPVYLAEARVTQSNSRSPSPAPQLPSINATFEVTGTDQPNKPEAKKTIRLFIGSDTLRMHSADLLLSRNLMTLYGNDRDKLSVPFVRPDDDTFFKHLVTTNVVAEPPKLNAAAPEFVASENPSKPASHGAGAGASQNQDADEDSRVLLSPTASQVSHAEKAAPPSTASENGLDRGRQAEARFPETPSGKEAASTPGEGSTRRESSTAIWGPWRQGTSSNGGDGGKESGLLSGYQPASRSSRSMKVLKPSKSGGLSSAASSSSARTGGPAYEPAPPPPPPRTSGEYRRKSGGGGGGAAGAENGTGAAAGSTSGVIRWESKRNASGSVGTPSTGSGGMGGSVKGQSGNDPGGKSASTPRSAANPLGSASAFSFLMGKPKAATSAAE</sequence>
<dbReference type="OrthoDB" id="5369841at2759"/>
<feature type="compositionally biased region" description="Pro residues" evidence="1">
    <location>
        <begin position="540"/>
        <end position="549"/>
    </location>
</feature>
<feature type="compositionally biased region" description="Low complexity" evidence="1">
    <location>
        <begin position="518"/>
        <end position="539"/>
    </location>
</feature>
<organism evidence="2 3">
    <name type="scientific">Coniochaeta ligniaria NRRL 30616</name>
    <dbReference type="NCBI Taxonomy" id="1408157"/>
    <lineage>
        <taxon>Eukaryota</taxon>
        <taxon>Fungi</taxon>
        <taxon>Dikarya</taxon>
        <taxon>Ascomycota</taxon>
        <taxon>Pezizomycotina</taxon>
        <taxon>Sordariomycetes</taxon>
        <taxon>Sordariomycetidae</taxon>
        <taxon>Coniochaetales</taxon>
        <taxon>Coniochaetaceae</taxon>
        <taxon>Coniochaeta</taxon>
    </lineage>
</organism>
<feature type="compositionally biased region" description="Low complexity" evidence="1">
    <location>
        <begin position="161"/>
        <end position="175"/>
    </location>
</feature>
<reference evidence="2 3" key="1">
    <citation type="submission" date="2016-10" db="EMBL/GenBank/DDBJ databases">
        <title>Draft genome sequence of Coniochaeta ligniaria NRRL30616, a lignocellulolytic fungus for bioabatement of inhibitors in plant biomass hydrolysates.</title>
        <authorList>
            <consortium name="DOE Joint Genome Institute"/>
            <person name="Jimenez D.J."/>
            <person name="Hector R.E."/>
            <person name="Riley R."/>
            <person name="Sun H."/>
            <person name="Grigoriev I.V."/>
            <person name="Van Elsas J.D."/>
            <person name="Nichols N.N."/>
        </authorList>
    </citation>
    <scope>NUCLEOTIDE SEQUENCE [LARGE SCALE GENOMIC DNA]</scope>
    <source>
        <strain evidence="2 3">NRRL 30616</strain>
    </source>
</reference>
<evidence type="ECO:0008006" key="4">
    <source>
        <dbReference type="Google" id="ProtNLM"/>
    </source>
</evidence>
<dbReference type="Proteomes" id="UP000182658">
    <property type="component" value="Unassembled WGS sequence"/>
</dbReference>
<keyword evidence="3" id="KW-1185">Reference proteome</keyword>
<dbReference type="EMBL" id="KV875094">
    <property type="protein sequence ID" value="OIW34096.1"/>
    <property type="molecule type" value="Genomic_DNA"/>
</dbReference>